<evidence type="ECO:0000256" key="5">
    <source>
        <dbReference type="ARBA" id="ARBA00023125"/>
    </source>
</evidence>
<evidence type="ECO:0000256" key="7">
    <source>
        <dbReference type="ARBA" id="ARBA00023242"/>
    </source>
</evidence>
<name>A0A4S4E7E2_CAMSN</name>
<comment type="function">
    <text evidence="9">Transcription factor that binds specifically to a 5'-AA[AG]G-3' consensus core sequence.</text>
</comment>
<feature type="region of interest" description="Disordered" evidence="10">
    <location>
        <begin position="77"/>
        <end position="122"/>
    </location>
</feature>
<evidence type="ECO:0000256" key="6">
    <source>
        <dbReference type="ARBA" id="ARBA00023163"/>
    </source>
</evidence>
<feature type="domain" description="Dof-type" evidence="11">
    <location>
        <begin position="32"/>
        <end position="86"/>
    </location>
</feature>
<reference evidence="12 13" key="1">
    <citation type="journal article" date="2018" name="Proc. Natl. Acad. Sci. U.S.A.">
        <title>Draft genome sequence of Camellia sinensis var. sinensis provides insights into the evolution of the tea genome and tea quality.</title>
        <authorList>
            <person name="Wei C."/>
            <person name="Yang H."/>
            <person name="Wang S."/>
            <person name="Zhao J."/>
            <person name="Liu C."/>
            <person name="Gao L."/>
            <person name="Xia E."/>
            <person name="Lu Y."/>
            <person name="Tai Y."/>
            <person name="She G."/>
            <person name="Sun J."/>
            <person name="Cao H."/>
            <person name="Tong W."/>
            <person name="Gao Q."/>
            <person name="Li Y."/>
            <person name="Deng W."/>
            <person name="Jiang X."/>
            <person name="Wang W."/>
            <person name="Chen Q."/>
            <person name="Zhang S."/>
            <person name="Li H."/>
            <person name="Wu J."/>
            <person name="Wang P."/>
            <person name="Li P."/>
            <person name="Shi C."/>
            <person name="Zheng F."/>
            <person name="Jian J."/>
            <person name="Huang B."/>
            <person name="Shan D."/>
            <person name="Shi M."/>
            <person name="Fang C."/>
            <person name="Yue Y."/>
            <person name="Li F."/>
            <person name="Li D."/>
            <person name="Wei S."/>
            <person name="Han B."/>
            <person name="Jiang C."/>
            <person name="Yin Y."/>
            <person name="Xia T."/>
            <person name="Zhang Z."/>
            <person name="Bennetzen J.L."/>
            <person name="Zhao S."/>
            <person name="Wan X."/>
        </authorList>
    </citation>
    <scope>NUCLEOTIDE SEQUENCE [LARGE SCALE GENOMIC DNA]</scope>
    <source>
        <strain evidence="13">cv. Shuchazao</strain>
        <tissue evidence="12">Leaf</tissue>
    </source>
</reference>
<evidence type="ECO:0000256" key="1">
    <source>
        <dbReference type="ARBA" id="ARBA00022723"/>
    </source>
</evidence>
<sequence length="247" mass="27143">MYTTSDHQMLQRQPRPLVMERKWKSNAAEIAPNCPRCASTNTKFCYYNNYSFSQPRYFCKGCRRYWTKGGSLRNVPVGGGCRKTRRAKASRSTITPHSPSPLDLPTTTSTDPSPLVPPGGSGGSDIDLADVFAKFLNQSSSVGDSQSTQLLDDGIPPQVFDQVQGEEGVHGFMGHDDLNCFGSETVLVDELGQELLWSESDANLPVFSTVEELQEFGLFSSDDDQSKISANLISDNNWSLFDLPAGL</sequence>
<evidence type="ECO:0000256" key="3">
    <source>
        <dbReference type="ARBA" id="ARBA00022833"/>
    </source>
</evidence>
<dbReference type="GO" id="GO:0003677">
    <property type="term" value="F:DNA binding"/>
    <property type="evidence" value="ECO:0007669"/>
    <property type="project" value="UniProtKB-UniRule"/>
</dbReference>
<accession>A0A4S4E7E2</accession>
<dbReference type="GO" id="GO:0003700">
    <property type="term" value="F:DNA-binding transcription factor activity"/>
    <property type="evidence" value="ECO:0007669"/>
    <property type="project" value="UniProtKB-UniRule"/>
</dbReference>
<keyword evidence="13" id="KW-1185">Reference proteome</keyword>
<dbReference type="PANTHER" id="PTHR31992">
    <property type="entry name" value="DOF ZINC FINGER PROTEIN DOF1.4-RELATED"/>
    <property type="match status" value="1"/>
</dbReference>
<dbReference type="PROSITE" id="PS01361">
    <property type="entry name" value="ZF_DOF_1"/>
    <property type="match status" value="1"/>
</dbReference>
<dbReference type="InterPro" id="IPR003851">
    <property type="entry name" value="Znf_Dof"/>
</dbReference>
<organism evidence="12 13">
    <name type="scientific">Camellia sinensis var. sinensis</name>
    <name type="common">China tea</name>
    <dbReference type="NCBI Taxonomy" id="542762"/>
    <lineage>
        <taxon>Eukaryota</taxon>
        <taxon>Viridiplantae</taxon>
        <taxon>Streptophyta</taxon>
        <taxon>Embryophyta</taxon>
        <taxon>Tracheophyta</taxon>
        <taxon>Spermatophyta</taxon>
        <taxon>Magnoliopsida</taxon>
        <taxon>eudicotyledons</taxon>
        <taxon>Gunneridae</taxon>
        <taxon>Pentapetalae</taxon>
        <taxon>asterids</taxon>
        <taxon>Ericales</taxon>
        <taxon>Theaceae</taxon>
        <taxon>Camellia</taxon>
    </lineage>
</organism>
<keyword evidence="6 9" id="KW-0804">Transcription</keyword>
<dbReference type="PANTHER" id="PTHR31992:SF316">
    <property type="entry name" value="DOF ZINC FINGER PROTEIN DOF1.2"/>
    <property type="match status" value="1"/>
</dbReference>
<gene>
    <name evidence="12" type="ORF">TEA_022860</name>
</gene>
<dbReference type="Pfam" id="PF02701">
    <property type="entry name" value="Zn_ribbon_Dof"/>
    <property type="match status" value="1"/>
</dbReference>
<evidence type="ECO:0000259" key="11">
    <source>
        <dbReference type="PROSITE" id="PS50884"/>
    </source>
</evidence>
<keyword evidence="4 9" id="KW-0805">Transcription regulation</keyword>
<evidence type="ECO:0000256" key="10">
    <source>
        <dbReference type="SAM" id="MobiDB-lite"/>
    </source>
</evidence>
<dbReference type="GO" id="GO:0008270">
    <property type="term" value="F:zinc ion binding"/>
    <property type="evidence" value="ECO:0007669"/>
    <property type="project" value="UniProtKB-KW"/>
</dbReference>
<keyword evidence="2 8" id="KW-0863">Zinc-finger</keyword>
<evidence type="ECO:0000256" key="8">
    <source>
        <dbReference type="PROSITE-ProRule" id="PRU00071"/>
    </source>
</evidence>
<dbReference type="PROSITE" id="PS50884">
    <property type="entry name" value="ZF_DOF_2"/>
    <property type="match status" value="1"/>
</dbReference>
<dbReference type="EMBL" id="SDRB02006838">
    <property type="protein sequence ID" value="THG11963.1"/>
    <property type="molecule type" value="Genomic_DNA"/>
</dbReference>
<keyword evidence="1 9" id="KW-0479">Metal-binding</keyword>
<evidence type="ECO:0000313" key="12">
    <source>
        <dbReference type="EMBL" id="THG11963.1"/>
    </source>
</evidence>
<dbReference type="AlphaFoldDB" id="A0A4S4E7E2"/>
<comment type="caution">
    <text evidence="12">The sequence shown here is derived from an EMBL/GenBank/DDBJ whole genome shotgun (WGS) entry which is preliminary data.</text>
</comment>
<dbReference type="Proteomes" id="UP000306102">
    <property type="component" value="Unassembled WGS sequence"/>
</dbReference>
<evidence type="ECO:0000256" key="9">
    <source>
        <dbReference type="RuleBase" id="RU369094"/>
    </source>
</evidence>
<dbReference type="InterPro" id="IPR045174">
    <property type="entry name" value="Dof"/>
</dbReference>
<dbReference type="GO" id="GO:0005634">
    <property type="term" value="C:nucleus"/>
    <property type="evidence" value="ECO:0007669"/>
    <property type="project" value="UniProtKB-SubCell"/>
</dbReference>
<comment type="subcellular location">
    <subcellularLocation>
        <location evidence="8 9">Nucleus</location>
    </subcellularLocation>
</comment>
<keyword evidence="5 8" id="KW-0238">DNA-binding</keyword>
<evidence type="ECO:0000313" key="13">
    <source>
        <dbReference type="Proteomes" id="UP000306102"/>
    </source>
</evidence>
<protein>
    <recommendedName>
        <fullName evidence="9">Dof zinc finger protein</fullName>
    </recommendedName>
</protein>
<evidence type="ECO:0000256" key="2">
    <source>
        <dbReference type="ARBA" id="ARBA00022771"/>
    </source>
</evidence>
<proteinExistence type="predicted"/>
<keyword evidence="7 8" id="KW-0539">Nucleus</keyword>
<evidence type="ECO:0000256" key="4">
    <source>
        <dbReference type="ARBA" id="ARBA00023015"/>
    </source>
</evidence>
<keyword evidence="3 9" id="KW-0862">Zinc</keyword>
<feature type="compositionally biased region" description="Low complexity" evidence="10">
    <location>
        <begin position="95"/>
        <end position="113"/>
    </location>
</feature>